<feature type="binding site" description="in other chain" evidence="8">
    <location>
        <position position="268"/>
    </location>
    <ligand>
        <name>NADP(+)</name>
        <dbReference type="ChEBI" id="CHEBI:58349"/>
        <note>ligand shared between two neighboring subunits</note>
    </ligand>
</feature>
<dbReference type="GO" id="GO:0046872">
    <property type="term" value="F:metal ion binding"/>
    <property type="evidence" value="ECO:0007669"/>
    <property type="project" value="UniProtKB-KW"/>
</dbReference>
<evidence type="ECO:0000256" key="1">
    <source>
        <dbReference type="ARBA" id="ARBA00022631"/>
    </source>
</evidence>
<dbReference type="GO" id="GO:0006163">
    <property type="term" value="P:purine nucleotide metabolic process"/>
    <property type="evidence" value="ECO:0007669"/>
    <property type="project" value="UniProtKB-UniRule"/>
</dbReference>
<keyword evidence="1 8" id="KW-0659">Purine metabolism</keyword>
<feature type="binding site" evidence="8">
    <location>
        <begin position="26"/>
        <end position="27"/>
    </location>
    <ligand>
        <name>NADP(+)</name>
        <dbReference type="ChEBI" id="CHEBI:58349"/>
        <note>ligand shared between two neighboring subunits</note>
    </ligand>
</feature>
<feature type="binding site" evidence="8">
    <location>
        <begin position="267"/>
        <end position="269"/>
    </location>
    <ligand>
        <name>GMP</name>
        <dbReference type="ChEBI" id="CHEBI:58115"/>
    </ligand>
</feature>
<dbReference type="GO" id="GO:1902560">
    <property type="term" value="C:GMP reductase complex"/>
    <property type="evidence" value="ECO:0007669"/>
    <property type="project" value="InterPro"/>
</dbReference>
<keyword evidence="5 8" id="KW-0560">Oxidoreductase</keyword>
<comment type="caution">
    <text evidence="8">Lacks conserved residue(s) required for the propagation of feature annotation.</text>
</comment>
<accession>A0A2K6EEB6</accession>
<reference evidence="13" key="1">
    <citation type="submission" date="2025-08" db="UniProtKB">
        <authorList>
            <consortium name="Ensembl"/>
        </authorList>
    </citation>
    <scope>IDENTIFICATION</scope>
</reference>
<feature type="domain" description="IMP dehydrogenase/GMP reductase" evidence="12">
    <location>
        <begin position="10"/>
        <end position="338"/>
    </location>
</feature>
<dbReference type="HAMAP" id="MF_00596">
    <property type="entry name" value="GMP_reduct_type1"/>
    <property type="match status" value="1"/>
</dbReference>
<proteinExistence type="inferred from homology"/>
<dbReference type="FunFam" id="3.20.20.70:FF:000012">
    <property type="entry name" value="GMP reductase"/>
    <property type="match status" value="1"/>
</dbReference>
<dbReference type="PROSITE" id="PS00487">
    <property type="entry name" value="IMP_DH_GMP_RED"/>
    <property type="match status" value="1"/>
</dbReference>
<dbReference type="InterPro" id="IPR015875">
    <property type="entry name" value="IMP_DH/GMP_Rdtase_CS"/>
</dbReference>
<feature type="binding site" evidence="8">
    <location>
        <position position="186"/>
    </location>
    <ligand>
        <name>K(+)</name>
        <dbReference type="ChEBI" id="CHEBI:29103"/>
    </ligand>
</feature>
<dbReference type="EC" id="1.7.1.7" evidence="8"/>
<dbReference type="Proteomes" id="UP000233160">
    <property type="component" value="Unassembled WGS sequence"/>
</dbReference>
<dbReference type="NCBIfam" id="TIGR01305">
    <property type="entry name" value="GMP_reduct_1"/>
    <property type="match status" value="1"/>
</dbReference>
<comment type="function">
    <text evidence="7">Catalyzes the irreversible NADPH-dependent deamination of GMP to IMP. It functions in the conversion of nucleobase, nucleoside and nucleotide derivatives of G to A nucleotides, and in maintaining the intracellular balance of A and G nucleotides. Plays a role in modulating cellular differentiation.</text>
</comment>
<evidence type="ECO:0000256" key="7">
    <source>
        <dbReference type="ARBA" id="ARBA00058902"/>
    </source>
</evidence>
<comment type="similarity">
    <text evidence="8">Belongs to the IMPDH/GMPR family. GuaC type 1 subfamily.</text>
</comment>
<feature type="binding site" evidence="8">
    <location>
        <begin position="313"/>
        <end position="316"/>
    </location>
    <ligand>
        <name>NADP(+)</name>
        <dbReference type="ChEBI" id="CHEBI:58349"/>
        <note>ligand shared between two neighboring subunits</note>
    </ligand>
</feature>
<feature type="active site" description="Proton donor/acceptor" evidence="8">
    <location>
        <position position="188"/>
    </location>
</feature>
<dbReference type="PANTHER" id="PTHR43170:SF3">
    <property type="entry name" value="GMP REDUCTASE 1"/>
    <property type="match status" value="1"/>
</dbReference>
<evidence type="ECO:0000313" key="14">
    <source>
        <dbReference type="Proteomes" id="UP000233160"/>
    </source>
</evidence>
<dbReference type="GeneTree" id="ENSGT00940000156595"/>
<keyword evidence="14" id="KW-1185">Reference proteome</keyword>
<feature type="binding site" evidence="8">
    <location>
        <begin position="241"/>
        <end position="242"/>
    </location>
    <ligand>
        <name>GMP</name>
        <dbReference type="ChEBI" id="CHEBI:58115"/>
    </ligand>
</feature>
<feature type="active site" description="Thioimidate intermediate" evidence="8 9">
    <location>
        <position position="186"/>
    </location>
</feature>
<name>A0A2K6EEB6_PROCO</name>
<evidence type="ECO:0000259" key="12">
    <source>
        <dbReference type="Pfam" id="PF00478"/>
    </source>
</evidence>
<evidence type="ECO:0000256" key="4">
    <source>
        <dbReference type="ARBA" id="ARBA00022958"/>
    </source>
</evidence>
<dbReference type="AlphaFoldDB" id="A0A2K6EEB6"/>
<dbReference type="InterPro" id="IPR050139">
    <property type="entry name" value="GMP_reductase"/>
</dbReference>
<dbReference type="PIRSF" id="PIRSF000235">
    <property type="entry name" value="GMP_reductase"/>
    <property type="match status" value="1"/>
</dbReference>
<evidence type="ECO:0000256" key="5">
    <source>
        <dbReference type="ARBA" id="ARBA00023002"/>
    </source>
</evidence>
<feature type="binding site" description="in other chain" evidence="8">
    <location>
        <begin position="180"/>
        <end position="181"/>
    </location>
    <ligand>
        <name>NADP(+)</name>
        <dbReference type="ChEBI" id="CHEBI:58349"/>
        <note>ligand shared between two neighboring subunits</note>
    </ligand>
</feature>
<evidence type="ECO:0000256" key="3">
    <source>
        <dbReference type="ARBA" id="ARBA00022857"/>
    </source>
</evidence>
<feature type="binding site" evidence="8 10">
    <location>
        <position position="181"/>
    </location>
    <ligand>
        <name>K(+)</name>
        <dbReference type="ChEBI" id="CHEBI:29103"/>
    </ligand>
</feature>
<dbReference type="InterPro" id="IPR001093">
    <property type="entry name" value="IMP_DH_GMPRt"/>
</dbReference>
<organism evidence="13 14">
    <name type="scientific">Propithecus coquereli</name>
    <name type="common">Coquerel's sifaka</name>
    <name type="synonym">Propithecus verreauxi coquereli</name>
    <dbReference type="NCBI Taxonomy" id="379532"/>
    <lineage>
        <taxon>Eukaryota</taxon>
        <taxon>Metazoa</taxon>
        <taxon>Chordata</taxon>
        <taxon>Craniata</taxon>
        <taxon>Vertebrata</taxon>
        <taxon>Euteleostomi</taxon>
        <taxon>Mammalia</taxon>
        <taxon>Eutheria</taxon>
        <taxon>Euarchontoglires</taxon>
        <taxon>Primates</taxon>
        <taxon>Strepsirrhini</taxon>
        <taxon>Lemuriformes</taxon>
        <taxon>Indriidae</taxon>
        <taxon>Propithecus</taxon>
    </lineage>
</organism>
<dbReference type="Pfam" id="PF00478">
    <property type="entry name" value="IMPDH"/>
    <property type="match status" value="1"/>
</dbReference>
<dbReference type="Gene3D" id="3.20.20.70">
    <property type="entry name" value="Aldolase class I"/>
    <property type="match status" value="1"/>
</dbReference>
<protein>
    <recommendedName>
        <fullName evidence="8">GMP reductase</fullName>
        <shortName evidence="8">GMPR</shortName>
        <ecNumber evidence="8">1.7.1.7</ecNumber>
    </recommendedName>
    <alternativeName>
        <fullName evidence="8">Guanosine 5'-monophosphate oxidoreductase</fullName>
        <shortName evidence="8">Guanosine monophosphate reductase</shortName>
    </alternativeName>
</protein>
<dbReference type="GO" id="GO:0003920">
    <property type="term" value="F:GMP reductase activity"/>
    <property type="evidence" value="ECO:0007669"/>
    <property type="project" value="UniProtKB-UniRule"/>
</dbReference>
<dbReference type="InterPro" id="IPR005993">
    <property type="entry name" value="GMPR"/>
</dbReference>
<dbReference type="GO" id="GO:0006144">
    <property type="term" value="P:purine nucleobase metabolic process"/>
    <property type="evidence" value="ECO:0007669"/>
    <property type="project" value="UniProtKB-KW"/>
</dbReference>
<dbReference type="InterPro" id="IPR013785">
    <property type="entry name" value="Aldolase_TIM"/>
</dbReference>
<feature type="binding site" evidence="8 10">
    <location>
        <position position="183"/>
    </location>
    <ligand>
        <name>K(+)</name>
        <dbReference type="ChEBI" id="CHEBI:29103"/>
    </ligand>
</feature>
<keyword evidence="4 8" id="KW-0630">Potassium</keyword>
<comment type="catalytic activity">
    <reaction evidence="6 8 11">
        <text>IMP + NH4(+) + NADP(+) = GMP + NADPH + 2 H(+)</text>
        <dbReference type="Rhea" id="RHEA:17185"/>
        <dbReference type="ChEBI" id="CHEBI:15378"/>
        <dbReference type="ChEBI" id="CHEBI:28938"/>
        <dbReference type="ChEBI" id="CHEBI:57783"/>
        <dbReference type="ChEBI" id="CHEBI:58053"/>
        <dbReference type="ChEBI" id="CHEBI:58115"/>
        <dbReference type="ChEBI" id="CHEBI:58349"/>
        <dbReference type="EC" id="1.7.1.7"/>
    </reaction>
</comment>
<dbReference type="NCBIfam" id="NF003470">
    <property type="entry name" value="PRK05096.1"/>
    <property type="match status" value="1"/>
</dbReference>
<dbReference type="CDD" id="cd00381">
    <property type="entry name" value="IMPDH"/>
    <property type="match status" value="1"/>
</dbReference>
<evidence type="ECO:0000256" key="10">
    <source>
        <dbReference type="PIRSR" id="PIRSR000235-3"/>
    </source>
</evidence>
<evidence type="ECO:0000256" key="9">
    <source>
        <dbReference type="PIRSR" id="PIRSR000235-1"/>
    </source>
</evidence>
<feature type="binding site" evidence="8">
    <location>
        <position position="189"/>
    </location>
    <ligand>
        <name>K(+)</name>
        <dbReference type="ChEBI" id="CHEBI:29103"/>
    </ligand>
</feature>
<evidence type="ECO:0000256" key="2">
    <source>
        <dbReference type="ARBA" id="ARBA00022723"/>
    </source>
</evidence>
<feature type="binding site" description="in other chain" evidence="8">
    <location>
        <begin position="284"/>
        <end position="285"/>
    </location>
    <ligand>
        <name>NADP(+)</name>
        <dbReference type="ChEBI" id="CHEBI:58349"/>
        <note>ligand shared between two neighboring subunits</note>
    </ligand>
</feature>
<evidence type="ECO:0000256" key="8">
    <source>
        <dbReference type="HAMAP-Rule" id="MF_03195"/>
    </source>
</evidence>
<dbReference type="SMART" id="SM01240">
    <property type="entry name" value="IMPDH"/>
    <property type="match status" value="1"/>
</dbReference>
<dbReference type="SUPFAM" id="SSF51412">
    <property type="entry name" value="Inosine monophosphate dehydrogenase (IMPDH)"/>
    <property type="match status" value="1"/>
</dbReference>
<sequence>MPRIDADLKLDFKDVLLRPKRSSLKSRAEVDLERTFTFRNSKQTYSGIPIIVANMDTVGTFEMAAVMSQHSMFTAIHKHYTLDDWKLFASNHPECLQHVAVSSGSGQNDLEKMTSILETVPQIKFICLDVANGYSEHFVEFVKLVRAKFPEHTIMAGNVVTGEMVEELILSGADIIKVGVGPGSVCTTRTKTGVGYPQLSAVIECADSAHGLKGHIISLFCLCLPFVPWRLGAGADFVMLGGMFSGHTECAGELIERNGRKLKLFYGMSSETAMKKHAGGVAEYRASEGKTVEVPYRGDVENTILDILGGLRSTCTYVGAAKLKELSRRATFIRVTQQHNTVFS</sequence>
<keyword evidence="3 8" id="KW-0521">NADP</keyword>
<dbReference type="PANTHER" id="PTHR43170">
    <property type="entry name" value="GMP REDUCTASE"/>
    <property type="match status" value="1"/>
</dbReference>
<feature type="binding site" evidence="8">
    <location>
        <begin position="285"/>
        <end position="289"/>
    </location>
    <ligand>
        <name>GMP</name>
        <dbReference type="ChEBI" id="CHEBI:58115"/>
    </ligand>
</feature>
<evidence type="ECO:0000256" key="11">
    <source>
        <dbReference type="RuleBase" id="RU003929"/>
    </source>
</evidence>
<evidence type="ECO:0000313" key="13">
    <source>
        <dbReference type="Ensembl" id="ENSPCOP00000000055.1"/>
    </source>
</evidence>
<feature type="binding site" description="in other chain" evidence="8">
    <location>
        <position position="78"/>
    </location>
    <ligand>
        <name>NADP(+)</name>
        <dbReference type="ChEBI" id="CHEBI:58349"/>
        <note>ligand shared between two neighboring subunits</note>
    </ligand>
</feature>
<gene>
    <name evidence="8 13" type="primary">GMPR</name>
</gene>
<feature type="binding site" description="in other chain" evidence="8">
    <location>
        <begin position="129"/>
        <end position="131"/>
    </location>
    <ligand>
        <name>NADP(+)</name>
        <dbReference type="ChEBI" id="CHEBI:58349"/>
        <note>ligand shared between two neighboring subunits</note>
    </ligand>
</feature>
<dbReference type="Ensembl" id="ENSPCOT00000000080.1">
    <property type="protein sequence ID" value="ENSPCOP00000000055.1"/>
    <property type="gene ID" value="ENSPCOG00000000070.1"/>
</dbReference>
<reference evidence="13" key="2">
    <citation type="submission" date="2025-09" db="UniProtKB">
        <authorList>
            <consortium name="Ensembl"/>
        </authorList>
    </citation>
    <scope>IDENTIFICATION</scope>
</reference>
<keyword evidence="2 8" id="KW-0479">Metal-binding</keyword>
<comment type="subunit">
    <text evidence="8">Homotetramer.</text>
</comment>
<evidence type="ECO:0000256" key="6">
    <source>
        <dbReference type="ARBA" id="ARBA00048616"/>
    </source>
</evidence>